<gene>
    <name evidence="1" type="ORF">BKA55DRAFT_539805</name>
</gene>
<evidence type="ECO:0000313" key="1">
    <source>
        <dbReference type="EMBL" id="KAH7250250.1"/>
    </source>
</evidence>
<dbReference type="Proteomes" id="UP000720189">
    <property type="component" value="Unassembled WGS sequence"/>
</dbReference>
<sequence>MGCSDLATGRRLPALFQQEKTHHAINIKLSACLCTWDSPTTGIRALLSRGIELIRAKPSEVTVVSKVDITQLPLTLQTSQPSWKPPPLATLTWCVPRQLKANPLVSPAQDTINLKAIGSFFLIKRIFSSSFCTHTYPAFLDNDHTIPYEDFPISLTPKSVWRCHDQRGYNK</sequence>
<protein>
    <submittedName>
        <fullName evidence="1">Uncharacterized protein</fullName>
    </submittedName>
</protein>
<dbReference type="EMBL" id="JAGMUX010000008">
    <property type="protein sequence ID" value="KAH7250250.1"/>
    <property type="molecule type" value="Genomic_DNA"/>
</dbReference>
<organism evidence="1 2">
    <name type="scientific">Fusarium redolens</name>
    <dbReference type="NCBI Taxonomy" id="48865"/>
    <lineage>
        <taxon>Eukaryota</taxon>
        <taxon>Fungi</taxon>
        <taxon>Dikarya</taxon>
        <taxon>Ascomycota</taxon>
        <taxon>Pezizomycotina</taxon>
        <taxon>Sordariomycetes</taxon>
        <taxon>Hypocreomycetidae</taxon>
        <taxon>Hypocreales</taxon>
        <taxon>Nectriaceae</taxon>
        <taxon>Fusarium</taxon>
        <taxon>Fusarium redolens species complex</taxon>
    </lineage>
</organism>
<dbReference type="GeneID" id="70220141"/>
<accession>A0A9P9H4K3</accession>
<comment type="caution">
    <text evidence="1">The sequence shown here is derived from an EMBL/GenBank/DDBJ whole genome shotgun (WGS) entry which is preliminary data.</text>
</comment>
<dbReference type="AlphaFoldDB" id="A0A9P9H4K3"/>
<proteinExistence type="predicted"/>
<keyword evidence="2" id="KW-1185">Reference proteome</keyword>
<name>A0A9P9H4K3_FUSRE</name>
<evidence type="ECO:0000313" key="2">
    <source>
        <dbReference type="Proteomes" id="UP000720189"/>
    </source>
</evidence>
<dbReference type="OrthoDB" id="10507768at2759"/>
<dbReference type="RefSeq" id="XP_046049569.1">
    <property type="nucleotide sequence ID" value="XM_046190187.1"/>
</dbReference>
<reference evidence="1" key="1">
    <citation type="journal article" date="2021" name="Nat. Commun.">
        <title>Genetic determinants of endophytism in the Arabidopsis root mycobiome.</title>
        <authorList>
            <person name="Mesny F."/>
            <person name="Miyauchi S."/>
            <person name="Thiergart T."/>
            <person name="Pickel B."/>
            <person name="Atanasova L."/>
            <person name="Karlsson M."/>
            <person name="Huettel B."/>
            <person name="Barry K.W."/>
            <person name="Haridas S."/>
            <person name="Chen C."/>
            <person name="Bauer D."/>
            <person name="Andreopoulos W."/>
            <person name="Pangilinan J."/>
            <person name="LaButti K."/>
            <person name="Riley R."/>
            <person name="Lipzen A."/>
            <person name="Clum A."/>
            <person name="Drula E."/>
            <person name="Henrissat B."/>
            <person name="Kohler A."/>
            <person name="Grigoriev I.V."/>
            <person name="Martin F.M."/>
            <person name="Hacquard S."/>
        </authorList>
    </citation>
    <scope>NUCLEOTIDE SEQUENCE</scope>
    <source>
        <strain evidence="1">MPI-CAGE-AT-0023</strain>
    </source>
</reference>